<name>A0A2P2BW05_9ZZZZ</name>
<protein>
    <submittedName>
        <fullName evidence="1">Uncharacterized protein</fullName>
    </submittedName>
</protein>
<accession>A0A2P2BW05</accession>
<dbReference type="EMBL" id="CZKA01000002">
    <property type="protein sequence ID" value="CUR53924.1"/>
    <property type="molecule type" value="Genomic_DNA"/>
</dbReference>
<gene>
    <name evidence="1" type="ORF">NOCA2100057</name>
</gene>
<sequence>MPGSSSWLATQAPALFIAPAKGPSGDFTLTSSRVPPAASTLTTESTATPVPRTFVVTFTGAADGESDADGLPDALASLDESAAGAPELPVQADNDTVVNAAMLNAVTMWRTDMFGSPREGWLGKG</sequence>
<evidence type="ECO:0000313" key="1">
    <source>
        <dbReference type="EMBL" id="CUR53924.1"/>
    </source>
</evidence>
<proteinExistence type="predicted"/>
<reference evidence="1" key="1">
    <citation type="submission" date="2015-08" db="EMBL/GenBank/DDBJ databases">
        <authorList>
            <person name="Babu N.S."/>
            <person name="Beckwith C.J."/>
            <person name="Beseler K.G."/>
            <person name="Brison A."/>
            <person name="Carone J.V."/>
            <person name="Caskin T.P."/>
            <person name="Diamond M."/>
            <person name="Durham M.E."/>
            <person name="Foxe J.M."/>
            <person name="Go M."/>
            <person name="Henderson B.A."/>
            <person name="Jones I.B."/>
            <person name="McGettigan J.A."/>
            <person name="Micheletti S.J."/>
            <person name="Nasrallah M.E."/>
            <person name="Ortiz D."/>
            <person name="Piller C.R."/>
            <person name="Privatt S.R."/>
            <person name="Schneider S.L."/>
            <person name="Sharp S."/>
            <person name="Smith T.C."/>
            <person name="Stanton J.D."/>
            <person name="Ullery H.E."/>
            <person name="Wilson R.J."/>
            <person name="Serrano M.G."/>
            <person name="Buck G."/>
            <person name="Lee V."/>
            <person name="Wang Y."/>
            <person name="Carvalho R."/>
            <person name="Voegtly L."/>
            <person name="Shi R."/>
            <person name="Duckworth R."/>
            <person name="Johnson A."/>
            <person name="Loviza R."/>
            <person name="Walstead R."/>
            <person name="Shah Z."/>
            <person name="Kiflezghi M."/>
            <person name="Wade K."/>
            <person name="Ball S.L."/>
            <person name="Bradley K.W."/>
            <person name="Asai D.J."/>
            <person name="Bowman C.A."/>
            <person name="Russell D.A."/>
            <person name="Pope W.H."/>
            <person name="Jacobs-Sera D."/>
            <person name="Hendrix R.W."/>
            <person name="Hatfull G.F."/>
        </authorList>
    </citation>
    <scope>NUCLEOTIDE SEQUENCE</scope>
</reference>
<organism evidence="1">
    <name type="scientific">metagenome</name>
    <dbReference type="NCBI Taxonomy" id="256318"/>
    <lineage>
        <taxon>unclassified sequences</taxon>
        <taxon>metagenomes</taxon>
    </lineage>
</organism>
<dbReference type="AlphaFoldDB" id="A0A2P2BW05"/>